<name>A0A1Y2HT09_9FUNG</name>
<proteinExistence type="predicted"/>
<evidence type="ECO:0000313" key="1">
    <source>
        <dbReference type="EMBL" id="ORZ37737.1"/>
    </source>
</evidence>
<gene>
    <name evidence="1" type="ORF">BCR44DRAFT_38314</name>
</gene>
<keyword evidence="2" id="KW-1185">Reference proteome</keyword>
<dbReference type="AlphaFoldDB" id="A0A1Y2HT09"/>
<sequence length="88" mass="10035">MCYFKAFPQNGAKMFFALFPATCPVGKFDIPGYDDKSFTTFNDVFREGCKAFVANGGRYWCKKFPRCDSCTLIFPRLDFDHCLNSPSS</sequence>
<dbReference type="Proteomes" id="UP000193411">
    <property type="component" value="Unassembled WGS sequence"/>
</dbReference>
<dbReference type="EMBL" id="MCFL01000011">
    <property type="protein sequence ID" value="ORZ37737.1"/>
    <property type="molecule type" value="Genomic_DNA"/>
</dbReference>
<reference evidence="1 2" key="1">
    <citation type="submission" date="2016-07" db="EMBL/GenBank/DDBJ databases">
        <title>Pervasive Adenine N6-methylation of Active Genes in Fungi.</title>
        <authorList>
            <consortium name="DOE Joint Genome Institute"/>
            <person name="Mondo S.J."/>
            <person name="Dannebaum R.O."/>
            <person name="Kuo R.C."/>
            <person name="Labutti K."/>
            <person name="Haridas S."/>
            <person name="Kuo A."/>
            <person name="Salamov A."/>
            <person name="Ahrendt S.R."/>
            <person name="Lipzen A."/>
            <person name="Sullivan W."/>
            <person name="Andreopoulos W.B."/>
            <person name="Clum A."/>
            <person name="Lindquist E."/>
            <person name="Daum C."/>
            <person name="Ramamoorthy G.K."/>
            <person name="Gryganskyi A."/>
            <person name="Culley D."/>
            <person name="Magnuson J.K."/>
            <person name="James T.Y."/>
            <person name="O'Malley M.A."/>
            <person name="Stajich J.E."/>
            <person name="Spatafora J.W."/>
            <person name="Visel A."/>
            <person name="Grigoriev I.V."/>
        </authorList>
    </citation>
    <scope>NUCLEOTIDE SEQUENCE [LARGE SCALE GENOMIC DNA]</scope>
    <source>
        <strain evidence="1 2">PL171</strain>
    </source>
</reference>
<organism evidence="1 2">
    <name type="scientific">Catenaria anguillulae PL171</name>
    <dbReference type="NCBI Taxonomy" id="765915"/>
    <lineage>
        <taxon>Eukaryota</taxon>
        <taxon>Fungi</taxon>
        <taxon>Fungi incertae sedis</taxon>
        <taxon>Blastocladiomycota</taxon>
        <taxon>Blastocladiomycetes</taxon>
        <taxon>Blastocladiales</taxon>
        <taxon>Catenariaceae</taxon>
        <taxon>Catenaria</taxon>
    </lineage>
</organism>
<evidence type="ECO:0000313" key="2">
    <source>
        <dbReference type="Proteomes" id="UP000193411"/>
    </source>
</evidence>
<accession>A0A1Y2HT09</accession>
<comment type="caution">
    <text evidence="1">The sequence shown here is derived from an EMBL/GenBank/DDBJ whole genome shotgun (WGS) entry which is preliminary data.</text>
</comment>
<protein>
    <submittedName>
        <fullName evidence="1">Uncharacterized protein</fullName>
    </submittedName>
</protein>